<comment type="caution">
    <text evidence="2">The sequence shown here is derived from an EMBL/GenBank/DDBJ whole genome shotgun (WGS) entry which is preliminary data.</text>
</comment>
<evidence type="ECO:0008006" key="4">
    <source>
        <dbReference type="Google" id="ProtNLM"/>
    </source>
</evidence>
<evidence type="ECO:0000313" key="3">
    <source>
        <dbReference type="Proteomes" id="UP000604046"/>
    </source>
</evidence>
<reference evidence="2" key="1">
    <citation type="submission" date="2021-02" db="EMBL/GenBank/DDBJ databases">
        <authorList>
            <person name="Dougan E. K."/>
            <person name="Rhodes N."/>
            <person name="Thang M."/>
            <person name="Chan C."/>
        </authorList>
    </citation>
    <scope>NUCLEOTIDE SEQUENCE</scope>
</reference>
<keyword evidence="3" id="KW-1185">Reference proteome</keyword>
<accession>A0A812HJZ1</accession>
<feature type="signal peptide" evidence="1">
    <location>
        <begin position="1"/>
        <end position="18"/>
    </location>
</feature>
<organism evidence="2 3">
    <name type="scientific">Symbiodinium natans</name>
    <dbReference type="NCBI Taxonomy" id="878477"/>
    <lineage>
        <taxon>Eukaryota</taxon>
        <taxon>Sar</taxon>
        <taxon>Alveolata</taxon>
        <taxon>Dinophyceae</taxon>
        <taxon>Suessiales</taxon>
        <taxon>Symbiodiniaceae</taxon>
        <taxon>Symbiodinium</taxon>
    </lineage>
</organism>
<evidence type="ECO:0000256" key="1">
    <source>
        <dbReference type="SAM" id="SignalP"/>
    </source>
</evidence>
<dbReference type="AlphaFoldDB" id="A0A812HJZ1"/>
<evidence type="ECO:0000313" key="2">
    <source>
        <dbReference type="EMBL" id="CAE6953035.1"/>
    </source>
</evidence>
<dbReference type="EMBL" id="CAJNDS010000093">
    <property type="protein sequence ID" value="CAE6953035.1"/>
    <property type="molecule type" value="Genomic_DNA"/>
</dbReference>
<name>A0A812HJZ1_9DINO</name>
<proteinExistence type="predicted"/>
<dbReference type="Proteomes" id="UP000604046">
    <property type="component" value="Unassembled WGS sequence"/>
</dbReference>
<feature type="chain" id="PRO_5032702154" description="Sushi domain-containing protein" evidence="1">
    <location>
        <begin position="19"/>
        <end position="117"/>
    </location>
</feature>
<gene>
    <name evidence="2" type="ORF">SNAT2548_LOCUS1644</name>
</gene>
<keyword evidence="1" id="KW-0732">Signal</keyword>
<protein>
    <recommendedName>
        <fullName evidence="4">Sushi domain-containing protein</fullName>
    </recommendedName>
</protein>
<sequence>MWMRMLAFFLWVESRCEGDCLAPKVRWSPPAGACWEFSEIPDLLSMVPDGARCTPRCAIGYTASETSLLCKSGQLTPLTFSCTPHASRAQQDLAAPSTLAISRCMENISYCGKKARH</sequence>